<keyword evidence="8" id="KW-1185">Reference proteome</keyword>
<dbReference type="SFLD" id="SFLDG00358">
    <property type="entry name" value="Main_(cytGST)"/>
    <property type="match status" value="1"/>
</dbReference>
<dbReference type="SFLD" id="SFLDS00019">
    <property type="entry name" value="Glutathione_Transferase_(cytos"/>
    <property type="match status" value="1"/>
</dbReference>
<evidence type="ECO:0000259" key="6">
    <source>
        <dbReference type="PROSITE" id="PS50405"/>
    </source>
</evidence>
<name>A0A843ULT2_COLES</name>
<evidence type="ECO:0000313" key="7">
    <source>
        <dbReference type="EMBL" id="MQL83297.1"/>
    </source>
</evidence>
<feature type="domain" description="GST C-terminal" evidence="6">
    <location>
        <begin position="90"/>
        <end position="217"/>
    </location>
</feature>
<dbReference type="Pfam" id="PF02798">
    <property type="entry name" value="GST_N"/>
    <property type="match status" value="1"/>
</dbReference>
<evidence type="ECO:0000256" key="2">
    <source>
        <dbReference type="ARBA" id="ARBA00025743"/>
    </source>
</evidence>
<dbReference type="InterPro" id="IPR036282">
    <property type="entry name" value="Glutathione-S-Trfase_C_sf"/>
</dbReference>
<evidence type="ECO:0000259" key="5">
    <source>
        <dbReference type="PROSITE" id="PS50404"/>
    </source>
</evidence>
<dbReference type="InterPro" id="IPR045074">
    <property type="entry name" value="GST_C_Tau"/>
</dbReference>
<dbReference type="Pfam" id="PF13410">
    <property type="entry name" value="GST_C_2"/>
    <property type="match status" value="1"/>
</dbReference>
<dbReference type="PANTHER" id="PTHR11260:SF615">
    <property type="entry name" value="GLUTATHIONE S-TRANSFERASE U17"/>
    <property type="match status" value="1"/>
</dbReference>
<reference evidence="7" key="1">
    <citation type="submission" date="2017-07" db="EMBL/GenBank/DDBJ databases">
        <title>Taro Niue Genome Assembly and Annotation.</title>
        <authorList>
            <person name="Atibalentja N."/>
            <person name="Keating K."/>
            <person name="Fields C.J."/>
        </authorList>
    </citation>
    <scope>NUCLEOTIDE SEQUENCE</scope>
    <source>
        <strain evidence="7">Niue_2</strain>
        <tissue evidence="7">Leaf</tissue>
    </source>
</reference>
<dbReference type="Gene3D" id="3.40.30.10">
    <property type="entry name" value="Glutaredoxin"/>
    <property type="match status" value="1"/>
</dbReference>
<keyword evidence="4" id="KW-0963">Cytoplasm</keyword>
<dbReference type="PROSITE" id="PS50404">
    <property type="entry name" value="GST_NTER"/>
    <property type="match status" value="1"/>
</dbReference>
<comment type="subcellular location">
    <subcellularLocation>
        <location evidence="4">Cytoplasm</location>
        <location evidence="4">Cytosol</location>
    </subcellularLocation>
</comment>
<dbReference type="GO" id="GO:0006749">
    <property type="term" value="P:glutathione metabolic process"/>
    <property type="evidence" value="ECO:0007669"/>
    <property type="project" value="InterPro"/>
</dbReference>
<dbReference type="InterPro" id="IPR036249">
    <property type="entry name" value="Thioredoxin-like_sf"/>
</dbReference>
<dbReference type="Proteomes" id="UP000652761">
    <property type="component" value="Unassembled WGS sequence"/>
</dbReference>
<dbReference type="Gene3D" id="1.20.1050.10">
    <property type="match status" value="1"/>
</dbReference>
<dbReference type="GO" id="GO:0004364">
    <property type="term" value="F:glutathione transferase activity"/>
    <property type="evidence" value="ECO:0007669"/>
    <property type="project" value="UniProtKB-UniRule"/>
</dbReference>
<dbReference type="SFLD" id="SFLDG01152">
    <property type="entry name" value="Main.3:_Omega-_and_Tau-like"/>
    <property type="match status" value="1"/>
</dbReference>
<feature type="domain" description="GST N-terminal" evidence="5">
    <location>
        <begin position="5"/>
        <end position="84"/>
    </location>
</feature>
<evidence type="ECO:0000256" key="1">
    <source>
        <dbReference type="ARBA" id="ARBA00022679"/>
    </source>
</evidence>
<evidence type="ECO:0000256" key="3">
    <source>
        <dbReference type="ARBA" id="ARBA00047960"/>
    </source>
</evidence>
<dbReference type="CDD" id="cd03185">
    <property type="entry name" value="GST_C_Tau"/>
    <property type="match status" value="1"/>
</dbReference>
<evidence type="ECO:0000313" key="8">
    <source>
        <dbReference type="Proteomes" id="UP000652761"/>
    </source>
</evidence>
<dbReference type="PANTHER" id="PTHR11260">
    <property type="entry name" value="GLUTATHIONE S-TRANSFERASE, GST, SUPERFAMILY, GST DOMAIN CONTAINING"/>
    <property type="match status" value="1"/>
</dbReference>
<dbReference type="InterPro" id="IPR045073">
    <property type="entry name" value="Omega/Tau-like"/>
</dbReference>
<dbReference type="EMBL" id="NMUH01000688">
    <property type="protein sequence ID" value="MQL83297.1"/>
    <property type="molecule type" value="Genomic_DNA"/>
</dbReference>
<dbReference type="CDD" id="cd03058">
    <property type="entry name" value="GST_N_Tau"/>
    <property type="match status" value="1"/>
</dbReference>
<accession>A0A843ULT2</accession>
<dbReference type="FunFam" id="1.20.1050.10:FF:000016">
    <property type="entry name" value="Glutathione S-transferase U9"/>
    <property type="match status" value="1"/>
</dbReference>
<dbReference type="PROSITE" id="PS50405">
    <property type="entry name" value="GST_CTER"/>
    <property type="match status" value="1"/>
</dbReference>
<dbReference type="OrthoDB" id="4951845at2759"/>
<dbReference type="SMR" id="A0A843ULT2"/>
<dbReference type="InterPro" id="IPR004045">
    <property type="entry name" value="Glutathione_S-Trfase_N"/>
</dbReference>
<dbReference type="FunFam" id="3.40.30.10:FF:000044">
    <property type="entry name" value="Glutathione S-transferase GSTU6"/>
    <property type="match status" value="1"/>
</dbReference>
<comment type="caution">
    <text evidence="7">The sequence shown here is derived from an EMBL/GenBank/DDBJ whole genome shotgun (WGS) entry which is preliminary data.</text>
</comment>
<comment type="similarity">
    <text evidence="2">Belongs to the GST superfamily. Tau family.</text>
</comment>
<dbReference type="GO" id="GO:0009407">
    <property type="term" value="P:toxin catabolic process"/>
    <property type="evidence" value="ECO:0007669"/>
    <property type="project" value="UniProtKB-ARBA"/>
</dbReference>
<dbReference type="InterPro" id="IPR010987">
    <property type="entry name" value="Glutathione-S-Trfase_C-like"/>
</dbReference>
<evidence type="ECO:0000256" key="4">
    <source>
        <dbReference type="RuleBase" id="RU369102"/>
    </source>
</evidence>
<sequence length="233" mass="25666">MAGAEDVRVLGVLASPFAMRPRIALNLKKVEYEFVVETMNPKSELLLKSNPVYKKIPVLIHNGNPVCESLVIVQYIDEVWSSSQPILPADPYDRAVARFWAAYIDDKWFPSLMGIAKAQTDADRASSTEQMLAGLQLLEEAFATCSKGKPFFGGDALGYLDIALGCYLGWVRAIGQMYAIQVLDGAKTPQLAAWAERFCADEAVKEVMPETETLVEFAKMMAARWKAAPAPAK</sequence>
<proteinExistence type="inferred from homology"/>
<comment type="function">
    <text evidence="4">Is involved in the conjugation of reduced glutathione to a wide number of exogenous and endogenous hydrophobic electrophiles.</text>
</comment>
<dbReference type="SUPFAM" id="SSF52833">
    <property type="entry name" value="Thioredoxin-like"/>
    <property type="match status" value="1"/>
</dbReference>
<dbReference type="GO" id="GO:0005829">
    <property type="term" value="C:cytosol"/>
    <property type="evidence" value="ECO:0007669"/>
    <property type="project" value="UniProtKB-SubCell"/>
</dbReference>
<dbReference type="AlphaFoldDB" id="A0A843ULT2"/>
<protein>
    <recommendedName>
        <fullName evidence="4">Glutathione S-transferase</fullName>
        <ecNumber evidence="4">2.5.1.18</ecNumber>
    </recommendedName>
</protein>
<dbReference type="SUPFAM" id="SSF47616">
    <property type="entry name" value="GST C-terminal domain-like"/>
    <property type="match status" value="1"/>
</dbReference>
<keyword evidence="1 4" id="KW-0808">Transferase</keyword>
<dbReference type="InterPro" id="IPR040079">
    <property type="entry name" value="Glutathione_S-Trfase"/>
</dbReference>
<organism evidence="7 8">
    <name type="scientific">Colocasia esculenta</name>
    <name type="common">Wild taro</name>
    <name type="synonym">Arum esculentum</name>
    <dbReference type="NCBI Taxonomy" id="4460"/>
    <lineage>
        <taxon>Eukaryota</taxon>
        <taxon>Viridiplantae</taxon>
        <taxon>Streptophyta</taxon>
        <taxon>Embryophyta</taxon>
        <taxon>Tracheophyta</taxon>
        <taxon>Spermatophyta</taxon>
        <taxon>Magnoliopsida</taxon>
        <taxon>Liliopsida</taxon>
        <taxon>Araceae</taxon>
        <taxon>Aroideae</taxon>
        <taxon>Colocasieae</taxon>
        <taxon>Colocasia</taxon>
    </lineage>
</organism>
<dbReference type="EC" id="2.5.1.18" evidence="4"/>
<gene>
    <name evidence="7" type="ORF">Taro_015795</name>
</gene>
<comment type="catalytic activity">
    <reaction evidence="3 4">
        <text>RX + glutathione = an S-substituted glutathione + a halide anion + H(+)</text>
        <dbReference type="Rhea" id="RHEA:16437"/>
        <dbReference type="ChEBI" id="CHEBI:15378"/>
        <dbReference type="ChEBI" id="CHEBI:16042"/>
        <dbReference type="ChEBI" id="CHEBI:17792"/>
        <dbReference type="ChEBI" id="CHEBI:57925"/>
        <dbReference type="ChEBI" id="CHEBI:90779"/>
        <dbReference type="EC" id="2.5.1.18"/>
    </reaction>
</comment>